<dbReference type="InterPro" id="IPR041073">
    <property type="entry name" value="MobL"/>
</dbReference>
<dbReference type="NCBIfam" id="NF041498">
    <property type="entry name" value="MobP2"/>
    <property type="match status" value="1"/>
</dbReference>
<name>A0A0U9H6T7_9BACI</name>
<accession>A0A0U9H6T7</accession>
<dbReference type="AlphaFoldDB" id="A0A0U9H6T7"/>
<dbReference type="Proteomes" id="UP000052946">
    <property type="component" value="Unassembled WGS sequence"/>
</dbReference>
<proteinExistence type="predicted"/>
<sequence>MSPAVVLRSKFVTPGSSTFNDYINYMDREDAKQHVKMDTSSDKENDFDVFYHFMDYMDDDEKQGELFTSSKDRLNDKEKQTVKEQFQLAQQNKSPMWQDVISFDNEWLAKQKIYNATTHTVDETKMRGVVRETMQTMLQAEGMQRSAIWTATLHYNTDNIHVHVATVEPHPTRERMNVLDKKSNTWHEEYRAKRKPKTLDKMKSKVANIILDRAHERNKVDELLRGTIRYKKENNISLSSFRKTETLFKEAMNHLPEDRKQWRYGYQSINEARPYIDEITKVYLEQFHPEEIQALKTKLDEEVDVMQEMYGEESDYQQYKNTKLDDLKKRMGNAILTEMRAVDKEERMSDFKQKIAIRQFHALEKENQQSFFHRYNGKGNRDLHVSVIRLKQAMRKTFQDYKRERDMNEFDRMMEKE</sequence>
<dbReference type="EMBL" id="BBXV01000027">
    <property type="protein sequence ID" value="GAQ18455.1"/>
    <property type="molecule type" value="Genomic_DNA"/>
</dbReference>
<reference evidence="2" key="1">
    <citation type="submission" date="2015-07" db="EMBL/GenBank/DDBJ databases">
        <title>Draft Genome Sequence of Oceanobacillus picturae Heshi-B3 that Was Isolated from Fermented Rice Bran with Aging Salted Mackerel, Which Was Named Heshiko as Traditional Fermented Seafood in Japan.</title>
        <authorList>
            <person name="Akuzawa S."/>
            <person name="Nakagawa J."/>
            <person name="Kanekatsu T."/>
            <person name="Kanesaki Y."/>
            <person name="Suzuki T."/>
        </authorList>
    </citation>
    <scope>NUCLEOTIDE SEQUENCE [LARGE SCALE GENOMIC DNA]</scope>
    <source>
        <strain evidence="2">Heshi-B3</strain>
    </source>
</reference>
<organism evidence="1 2">
    <name type="scientific">Oceanobacillus picturae</name>
    <dbReference type="NCBI Taxonomy" id="171693"/>
    <lineage>
        <taxon>Bacteria</taxon>
        <taxon>Bacillati</taxon>
        <taxon>Bacillota</taxon>
        <taxon>Bacilli</taxon>
        <taxon>Bacillales</taxon>
        <taxon>Bacillaceae</taxon>
        <taxon>Oceanobacillus</taxon>
    </lineage>
</organism>
<comment type="caution">
    <text evidence="1">The sequence shown here is derived from an EMBL/GenBank/DDBJ whole genome shotgun (WGS) entry which is preliminary data.</text>
</comment>
<dbReference type="Pfam" id="PF18555">
    <property type="entry name" value="MobL"/>
    <property type="match status" value="1"/>
</dbReference>
<evidence type="ECO:0000313" key="1">
    <source>
        <dbReference type="EMBL" id="GAQ18455.1"/>
    </source>
</evidence>
<dbReference type="OrthoDB" id="3889159at2"/>
<gene>
    <name evidence="1" type="ORF">OPHB3_2395</name>
</gene>
<dbReference type="RefSeq" id="WP_058950451.1">
    <property type="nucleotide sequence ID" value="NZ_BBXV01000027.1"/>
</dbReference>
<protein>
    <submittedName>
        <fullName evidence="1">Uncharacterized protein</fullName>
    </submittedName>
</protein>
<evidence type="ECO:0000313" key="2">
    <source>
        <dbReference type="Proteomes" id="UP000052946"/>
    </source>
</evidence>
<dbReference type="InterPro" id="IPR048101">
    <property type="entry name" value="MobP2"/>
</dbReference>
<reference evidence="1 2" key="2">
    <citation type="journal article" date="2016" name="Genome Announc.">
        <title>Draft Genome Sequence of Oceanobacillus picturae Heshi-B3, Isolated from Fermented Rice Bran in a Traditional Japanese Seafood Dish.</title>
        <authorList>
            <person name="Akuzawa S."/>
            <person name="Nagaoka J."/>
            <person name="Kanekatsu M."/>
            <person name="Kanesaki Y."/>
            <person name="Suzuki T."/>
        </authorList>
    </citation>
    <scope>NUCLEOTIDE SEQUENCE [LARGE SCALE GENOMIC DNA]</scope>
    <source>
        <strain evidence="1 2">Heshi-B3</strain>
    </source>
</reference>